<proteinExistence type="predicted"/>
<sequence length="202" mass="22705">MFRFILLALLPAALFYIVSILTLKGAGFNLVEILRDPAQQSEKSSFLGFLSNIGVWIWVSSAAICFFAAATVRDTKSNSKRKELLLLVGTFSLLLAVDDLFLIHDRYINEYLCYAVYAFLALALMARHYRTIAEIDGFAFLAAGSLLASSIMTDLIQDHITLRYSYSQVFEEGFKFMGAAAWLYFSFRIAADSKRAVTEKSR</sequence>
<dbReference type="AlphaFoldDB" id="A0A845MHE2"/>
<feature type="transmembrane region" description="Helical" evidence="1">
    <location>
        <begin position="108"/>
        <end position="126"/>
    </location>
</feature>
<reference evidence="2 3" key="1">
    <citation type="journal article" date="2014" name="Int. J. Syst. Evol. Microbiol.">
        <title>Sneathiella chungangensis sp. nov., isolated from a marine sand, and emended description of the genus Sneathiella.</title>
        <authorList>
            <person name="Siamphan C."/>
            <person name="Kim H."/>
            <person name="Lee J.S."/>
            <person name="Kim W."/>
        </authorList>
    </citation>
    <scope>NUCLEOTIDE SEQUENCE [LARGE SCALE GENOMIC DNA]</scope>
    <source>
        <strain evidence="2 3">KCTC 32476</strain>
    </source>
</reference>
<feature type="transmembrane region" description="Helical" evidence="1">
    <location>
        <begin position="84"/>
        <end position="102"/>
    </location>
</feature>
<keyword evidence="3" id="KW-1185">Reference proteome</keyword>
<gene>
    <name evidence="2" type="ORF">GQF03_10855</name>
</gene>
<evidence type="ECO:0000313" key="3">
    <source>
        <dbReference type="Proteomes" id="UP000445696"/>
    </source>
</evidence>
<dbReference type="EMBL" id="WTVA01000004">
    <property type="protein sequence ID" value="MZR22830.1"/>
    <property type="molecule type" value="Genomic_DNA"/>
</dbReference>
<dbReference type="Proteomes" id="UP000445696">
    <property type="component" value="Unassembled WGS sequence"/>
</dbReference>
<protein>
    <submittedName>
        <fullName evidence="2">Oxidase</fullName>
    </submittedName>
</protein>
<evidence type="ECO:0000313" key="2">
    <source>
        <dbReference type="EMBL" id="MZR22830.1"/>
    </source>
</evidence>
<feature type="transmembrane region" description="Helical" evidence="1">
    <location>
        <begin position="46"/>
        <end position="72"/>
    </location>
</feature>
<feature type="transmembrane region" description="Helical" evidence="1">
    <location>
        <begin position="138"/>
        <end position="156"/>
    </location>
</feature>
<evidence type="ECO:0000256" key="1">
    <source>
        <dbReference type="SAM" id="Phobius"/>
    </source>
</evidence>
<name>A0A845MHE2_9PROT</name>
<keyword evidence="1" id="KW-0812">Transmembrane</keyword>
<organism evidence="2 3">
    <name type="scientific">Sneathiella chungangensis</name>
    <dbReference type="NCBI Taxonomy" id="1418234"/>
    <lineage>
        <taxon>Bacteria</taxon>
        <taxon>Pseudomonadati</taxon>
        <taxon>Pseudomonadota</taxon>
        <taxon>Alphaproteobacteria</taxon>
        <taxon>Sneathiellales</taxon>
        <taxon>Sneathiellaceae</taxon>
        <taxon>Sneathiella</taxon>
    </lineage>
</organism>
<keyword evidence="1" id="KW-0472">Membrane</keyword>
<comment type="caution">
    <text evidence="2">The sequence shown here is derived from an EMBL/GenBank/DDBJ whole genome shotgun (WGS) entry which is preliminary data.</text>
</comment>
<keyword evidence="1" id="KW-1133">Transmembrane helix</keyword>
<accession>A0A845MHE2</accession>